<dbReference type="Pfam" id="PF00072">
    <property type="entry name" value="Response_reg"/>
    <property type="match status" value="1"/>
</dbReference>
<reference evidence="6 7" key="1">
    <citation type="submission" date="2024-06" db="EMBL/GenBank/DDBJ databases">
        <title>Sorghum-associated microbial communities from plants grown in Nebraska, USA.</title>
        <authorList>
            <person name="Schachtman D."/>
        </authorList>
    </citation>
    <scope>NUCLEOTIDE SEQUENCE [LARGE SCALE GENOMIC DNA]</scope>
    <source>
        <strain evidence="6 7">2709</strain>
    </source>
</reference>
<protein>
    <submittedName>
        <fullName evidence="6">DNA-binding NarL/FixJ family response regulator</fullName>
    </submittedName>
</protein>
<dbReference type="Gene3D" id="3.40.50.2300">
    <property type="match status" value="1"/>
</dbReference>
<accession>A0ABV2Q971</accession>
<evidence type="ECO:0000313" key="7">
    <source>
        <dbReference type="Proteomes" id="UP001549320"/>
    </source>
</evidence>
<comment type="caution">
    <text evidence="6">The sequence shown here is derived from an EMBL/GenBank/DDBJ whole genome shotgun (WGS) entry which is preliminary data.</text>
</comment>
<evidence type="ECO:0000256" key="1">
    <source>
        <dbReference type="ARBA" id="ARBA00022553"/>
    </source>
</evidence>
<dbReference type="InterPro" id="IPR016032">
    <property type="entry name" value="Sig_transdc_resp-reg_C-effctor"/>
</dbReference>
<evidence type="ECO:0000259" key="4">
    <source>
        <dbReference type="PROSITE" id="PS50043"/>
    </source>
</evidence>
<dbReference type="SMART" id="SM00421">
    <property type="entry name" value="HTH_LUXR"/>
    <property type="match status" value="1"/>
</dbReference>
<dbReference type="PANTHER" id="PTHR45566">
    <property type="entry name" value="HTH-TYPE TRANSCRIPTIONAL REGULATOR YHJB-RELATED"/>
    <property type="match status" value="1"/>
</dbReference>
<sequence length="228" mass="24581">MLPSEPLVTPDHPRLLIVDDHELVRLGLSSLIASQAAGHSQPGTLEASTLAEAIDLYARHQDTLALILLDLHLPDAHGLSGLRQLLTRFPEAPVAVLSGDADPALKRQALETGARAYLPKSGQLADVITYLRAQGLLGLPAASGPIPGLAEPESRASEAARMVQTRDGERVRLTHRQAEMLDWVLAGQPNREIAERAHLSEGTVKNHVSALLLMFGVRSRAQLISKLR</sequence>
<proteinExistence type="predicted"/>
<dbReference type="InterPro" id="IPR001789">
    <property type="entry name" value="Sig_transdc_resp-reg_receiver"/>
</dbReference>
<keyword evidence="1 3" id="KW-0597">Phosphoprotein</keyword>
<dbReference type="CDD" id="cd17535">
    <property type="entry name" value="REC_NarL-like"/>
    <property type="match status" value="1"/>
</dbReference>
<dbReference type="InterPro" id="IPR051015">
    <property type="entry name" value="EvgA-like"/>
</dbReference>
<dbReference type="SUPFAM" id="SSF52172">
    <property type="entry name" value="CheY-like"/>
    <property type="match status" value="1"/>
</dbReference>
<name>A0ABV2Q971_9BURK</name>
<feature type="modified residue" description="4-aspartylphosphate" evidence="3">
    <location>
        <position position="70"/>
    </location>
</feature>
<evidence type="ECO:0000313" key="6">
    <source>
        <dbReference type="EMBL" id="MET4577580.1"/>
    </source>
</evidence>
<organism evidence="6 7">
    <name type="scientific">Ottowia thiooxydans</name>
    <dbReference type="NCBI Taxonomy" id="219182"/>
    <lineage>
        <taxon>Bacteria</taxon>
        <taxon>Pseudomonadati</taxon>
        <taxon>Pseudomonadota</taxon>
        <taxon>Betaproteobacteria</taxon>
        <taxon>Burkholderiales</taxon>
        <taxon>Comamonadaceae</taxon>
        <taxon>Ottowia</taxon>
    </lineage>
</organism>
<dbReference type="PANTHER" id="PTHR45566:SF1">
    <property type="entry name" value="HTH-TYPE TRANSCRIPTIONAL REGULATOR YHJB-RELATED"/>
    <property type="match status" value="1"/>
</dbReference>
<dbReference type="Proteomes" id="UP001549320">
    <property type="component" value="Unassembled WGS sequence"/>
</dbReference>
<keyword evidence="7" id="KW-1185">Reference proteome</keyword>
<keyword evidence="2 6" id="KW-0238">DNA-binding</keyword>
<evidence type="ECO:0000256" key="3">
    <source>
        <dbReference type="PROSITE-ProRule" id="PRU00169"/>
    </source>
</evidence>
<dbReference type="RefSeq" id="WP_354444088.1">
    <property type="nucleotide sequence ID" value="NZ_JBEPSH010000005.1"/>
</dbReference>
<dbReference type="InterPro" id="IPR058245">
    <property type="entry name" value="NreC/VraR/RcsB-like_REC"/>
</dbReference>
<dbReference type="Pfam" id="PF00196">
    <property type="entry name" value="GerE"/>
    <property type="match status" value="1"/>
</dbReference>
<dbReference type="PROSITE" id="PS50043">
    <property type="entry name" value="HTH_LUXR_2"/>
    <property type="match status" value="1"/>
</dbReference>
<dbReference type="EMBL" id="JBEPSH010000005">
    <property type="protein sequence ID" value="MET4577580.1"/>
    <property type="molecule type" value="Genomic_DNA"/>
</dbReference>
<dbReference type="SUPFAM" id="SSF46894">
    <property type="entry name" value="C-terminal effector domain of the bipartite response regulators"/>
    <property type="match status" value="1"/>
</dbReference>
<evidence type="ECO:0000259" key="5">
    <source>
        <dbReference type="PROSITE" id="PS50110"/>
    </source>
</evidence>
<feature type="domain" description="HTH luxR-type" evidence="4">
    <location>
        <begin position="166"/>
        <end position="228"/>
    </location>
</feature>
<gene>
    <name evidence="6" type="ORF">ABIE13_002691</name>
</gene>
<dbReference type="PRINTS" id="PR00038">
    <property type="entry name" value="HTHLUXR"/>
</dbReference>
<dbReference type="PROSITE" id="PS50110">
    <property type="entry name" value="RESPONSE_REGULATORY"/>
    <property type="match status" value="1"/>
</dbReference>
<dbReference type="GO" id="GO:0003677">
    <property type="term" value="F:DNA binding"/>
    <property type="evidence" value="ECO:0007669"/>
    <property type="project" value="UniProtKB-KW"/>
</dbReference>
<dbReference type="CDD" id="cd06170">
    <property type="entry name" value="LuxR_C_like"/>
    <property type="match status" value="1"/>
</dbReference>
<dbReference type="InterPro" id="IPR000792">
    <property type="entry name" value="Tscrpt_reg_LuxR_C"/>
</dbReference>
<feature type="domain" description="Response regulatory" evidence="5">
    <location>
        <begin position="14"/>
        <end position="135"/>
    </location>
</feature>
<evidence type="ECO:0000256" key="2">
    <source>
        <dbReference type="ARBA" id="ARBA00023125"/>
    </source>
</evidence>
<dbReference type="SMART" id="SM00448">
    <property type="entry name" value="REC"/>
    <property type="match status" value="1"/>
</dbReference>
<dbReference type="InterPro" id="IPR011006">
    <property type="entry name" value="CheY-like_superfamily"/>
</dbReference>